<feature type="compositionally biased region" description="Basic residues" evidence="1">
    <location>
        <begin position="7"/>
        <end position="27"/>
    </location>
</feature>
<comment type="caution">
    <text evidence="2">The sequence shown here is derived from an EMBL/GenBank/DDBJ whole genome shotgun (WGS) entry which is preliminary data.</text>
</comment>
<evidence type="ECO:0000313" key="3">
    <source>
        <dbReference type="Proteomes" id="UP001457282"/>
    </source>
</evidence>
<proteinExistence type="predicted"/>
<dbReference type="Proteomes" id="UP001457282">
    <property type="component" value="Unassembled WGS sequence"/>
</dbReference>
<organism evidence="2 3">
    <name type="scientific">Rubus argutus</name>
    <name type="common">Southern blackberry</name>
    <dbReference type="NCBI Taxonomy" id="59490"/>
    <lineage>
        <taxon>Eukaryota</taxon>
        <taxon>Viridiplantae</taxon>
        <taxon>Streptophyta</taxon>
        <taxon>Embryophyta</taxon>
        <taxon>Tracheophyta</taxon>
        <taxon>Spermatophyta</taxon>
        <taxon>Magnoliopsida</taxon>
        <taxon>eudicotyledons</taxon>
        <taxon>Gunneridae</taxon>
        <taxon>Pentapetalae</taxon>
        <taxon>rosids</taxon>
        <taxon>fabids</taxon>
        <taxon>Rosales</taxon>
        <taxon>Rosaceae</taxon>
        <taxon>Rosoideae</taxon>
        <taxon>Rosoideae incertae sedis</taxon>
        <taxon>Rubus</taxon>
    </lineage>
</organism>
<keyword evidence="3" id="KW-1185">Reference proteome</keyword>
<dbReference type="AlphaFoldDB" id="A0AAW1VLH5"/>
<accession>A0AAW1VLH5</accession>
<sequence>MDDGQRQNRKKKEIKRGRKIATGKRRKWGDGKGARWLVVGTVVVGSKKESTGRAVYIKGKYPIDAGLNGSELVYRVEKKGGLVNAVTNQKSDVWIQLSKEPRSTDAHQAVKKMKFEEIDEDHDMDK</sequence>
<evidence type="ECO:0000256" key="1">
    <source>
        <dbReference type="SAM" id="MobiDB-lite"/>
    </source>
</evidence>
<evidence type="ECO:0000313" key="2">
    <source>
        <dbReference type="EMBL" id="KAK9903205.1"/>
    </source>
</evidence>
<name>A0AAW1VLH5_RUBAR</name>
<protein>
    <submittedName>
        <fullName evidence="2">Uncharacterized protein</fullName>
    </submittedName>
</protein>
<dbReference type="EMBL" id="JBEDUW010000231">
    <property type="protein sequence ID" value="KAK9903205.1"/>
    <property type="molecule type" value="Genomic_DNA"/>
</dbReference>
<feature type="region of interest" description="Disordered" evidence="1">
    <location>
        <begin position="1"/>
        <end position="28"/>
    </location>
</feature>
<gene>
    <name evidence="2" type="ORF">M0R45_001170</name>
</gene>
<reference evidence="2 3" key="1">
    <citation type="journal article" date="2023" name="G3 (Bethesda)">
        <title>A chromosome-length genome assembly and annotation of blackberry (Rubus argutus, cv. 'Hillquist').</title>
        <authorList>
            <person name="Bruna T."/>
            <person name="Aryal R."/>
            <person name="Dudchenko O."/>
            <person name="Sargent D.J."/>
            <person name="Mead D."/>
            <person name="Buti M."/>
            <person name="Cavallini A."/>
            <person name="Hytonen T."/>
            <person name="Andres J."/>
            <person name="Pham M."/>
            <person name="Weisz D."/>
            <person name="Mascagni F."/>
            <person name="Usai G."/>
            <person name="Natali L."/>
            <person name="Bassil N."/>
            <person name="Fernandez G.E."/>
            <person name="Lomsadze A."/>
            <person name="Armour M."/>
            <person name="Olukolu B."/>
            <person name="Poorten T."/>
            <person name="Britton C."/>
            <person name="Davik J."/>
            <person name="Ashrafi H."/>
            <person name="Aiden E.L."/>
            <person name="Borodovsky M."/>
            <person name="Worthington M."/>
        </authorList>
    </citation>
    <scope>NUCLEOTIDE SEQUENCE [LARGE SCALE GENOMIC DNA]</scope>
    <source>
        <strain evidence="2">PI 553951</strain>
    </source>
</reference>